<protein>
    <submittedName>
        <fullName evidence="1">Unannotated protein</fullName>
    </submittedName>
</protein>
<dbReference type="PANTHER" id="PTHR30283:SF4">
    <property type="entry name" value="PEROXIDE STRESS RESISTANCE PROTEIN YAAA"/>
    <property type="match status" value="1"/>
</dbReference>
<reference evidence="1" key="1">
    <citation type="submission" date="2020-05" db="EMBL/GenBank/DDBJ databases">
        <authorList>
            <person name="Chiriac C."/>
            <person name="Salcher M."/>
            <person name="Ghai R."/>
            <person name="Kavagutti S V."/>
        </authorList>
    </citation>
    <scope>NUCLEOTIDE SEQUENCE</scope>
</reference>
<evidence type="ECO:0000313" key="1">
    <source>
        <dbReference type="EMBL" id="CAB4694004.1"/>
    </source>
</evidence>
<proteinExistence type="predicted"/>
<accession>A0A6J6PCA1</accession>
<name>A0A6J6PCA1_9ZZZZ</name>
<organism evidence="1">
    <name type="scientific">freshwater metagenome</name>
    <dbReference type="NCBI Taxonomy" id="449393"/>
    <lineage>
        <taxon>unclassified sequences</taxon>
        <taxon>metagenomes</taxon>
        <taxon>ecological metagenomes</taxon>
    </lineage>
</organism>
<dbReference type="Pfam" id="PF03883">
    <property type="entry name" value="H2O2_YaaD"/>
    <property type="match status" value="1"/>
</dbReference>
<sequence length="222" mass="23963">MPAARPPLILLPPSETKWSPARGKAIDLAALSFPELTQLRESLLDEELRHAPTTTAGRLYTGVLYAALDIPSLPAGAAKNVVVISAQFGALRMSDRVPAYRREMDAAYWRDGLRAPLETLAKGRVILDCRSATYATAWKPTGAAAAQRVHVAVVEEKNGVRKVVSHFAKKARGEVARHLLTSGAKVRTPEELAAAVAQAFTVELEPPAKPGQPYELTVVQRA</sequence>
<dbReference type="InterPro" id="IPR005583">
    <property type="entry name" value="YaaA"/>
</dbReference>
<dbReference type="PANTHER" id="PTHR30283">
    <property type="entry name" value="PEROXIDE STRESS RESPONSE PROTEIN YAAA"/>
    <property type="match status" value="1"/>
</dbReference>
<dbReference type="EMBL" id="CAEZXP010000002">
    <property type="protein sequence ID" value="CAB4694004.1"/>
    <property type="molecule type" value="Genomic_DNA"/>
</dbReference>
<dbReference type="GO" id="GO:0033194">
    <property type="term" value="P:response to hydroperoxide"/>
    <property type="evidence" value="ECO:0007669"/>
    <property type="project" value="TreeGrafter"/>
</dbReference>
<dbReference type="GO" id="GO:0005829">
    <property type="term" value="C:cytosol"/>
    <property type="evidence" value="ECO:0007669"/>
    <property type="project" value="TreeGrafter"/>
</dbReference>
<gene>
    <name evidence="1" type="ORF">UFOPK2399_00899</name>
</gene>
<dbReference type="AlphaFoldDB" id="A0A6J6PCA1"/>